<feature type="domain" description="Peptidase M16 N-terminal" evidence="4">
    <location>
        <begin position="17"/>
        <end position="160"/>
    </location>
</feature>
<dbReference type="Proteomes" id="UP000294614">
    <property type="component" value="Unassembled WGS sequence"/>
</dbReference>
<evidence type="ECO:0000256" key="1">
    <source>
        <dbReference type="ARBA" id="ARBA00001947"/>
    </source>
</evidence>
<reference evidence="6 7" key="1">
    <citation type="submission" date="2019-03" db="EMBL/GenBank/DDBJ databases">
        <title>Genomic Encyclopedia of Type Strains, Phase IV (KMG-IV): sequencing the most valuable type-strain genomes for metagenomic binning, comparative biology and taxonomic classification.</title>
        <authorList>
            <person name="Goeker M."/>
        </authorList>
    </citation>
    <scope>NUCLEOTIDE SEQUENCE [LARGE SCALE GENOMIC DNA]</scope>
    <source>
        <strain evidence="6 7">DSM 24984</strain>
    </source>
</reference>
<dbReference type="PROSITE" id="PS00143">
    <property type="entry name" value="INSULINASE"/>
    <property type="match status" value="1"/>
</dbReference>
<sequence length="411" mass="47351">MAKEMTKLDNNVTLIYKYIPGIKVVSVQTWMKTGSVNETEKESGISHFLEHMVFKGTRKYAPSEIDTIVEGKGGVMNAATSKDYTYYYINIPSYNAEVAFDTISEMVFRASFIPEEIEKEKPVVVQEIKMGKDRPTSEMMTTFFREMFKGSPYEREIIGTEDTVNSFTREMLVDYYNRYYHPDNMTLVVVGDIAYDEVLKLAKQYYSDKRSVPVGKRYEDDRLNSFDKPVDIVVKKDINQEYGVVAFPALSILQIDVFAMEILGEIISGGEFSVLNRKFRHENDLANSITGGYYGMKHAGTFLFSYNCQAGKGDAVRDEILKLTSEIEKYLTDENIEKAKNRLLSQMMFQREKASSEANDIGYSYTVEQPEYYDNFVESIRKTDKLEIMTSIKTIFSSQYVRVRTQPMEKK</sequence>
<dbReference type="InterPro" id="IPR011765">
    <property type="entry name" value="Pept_M16_N"/>
</dbReference>
<dbReference type="Pfam" id="PF00675">
    <property type="entry name" value="Peptidase_M16"/>
    <property type="match status" value="1"/>
</dbReference>
<feature type="domain" description="Peptidase M16 C-terminal" evidence="5">
    <location>
        <begin position="166"/>
        <end position="343"/>
    </location>
</feature>
<dbReference type="RefSeq" id="WP_243640911.1">
    <property type="nucleotide sequence ID" value="NZ_JBLJBI010000087.1"/>
</dbReference>
<comment type="caution">
    <text evidence="6">The sequence shown here is derived from an EMBL/GenBank/DDBJ whole genome shotgun (WGS) entry which is preliminary data.</text>
</comment>
<dbReference type="SUPFAM" id="SSF63411">
    <property type="entry name" value="LuxS/MPP-like metallohydrolase"/>
    <property type="match status" value="2"/>
</dbReference>
<evidence type="ECO:0000313" key="7">
    <source>
        <dbReference type="Proteomes" id="UP000294614"/>
    </source>
</evidence>
<dbReference type="AlphaFoldDB" id="A0A4R1KD93"/>
<gene>
    <name evidence="6" type="ORF">C8D98_1033</name>
</gene>
<comment type="cofactor">
    <cofactor evidence="1">
        <name>Zn(2+)</name>
        <dbReference type="ChEBI" id="CHEBI:29105"/>
    </cofactor>
</comment>
<protein>
    <submittedName>
        <fullName evidence="6">Putative Zn-dependent peptidase</fullName>
    </submittedName>
</protein>
<evidence type="ECO:0000259" key="5">
    <source>
        <dbReference type="Pfam" id="PF05193"/>
    </source>
</evidence>
<evidence type="ECO:0000256" key="2">
    <source>
        <dbReference type="ARBA" id="ARBA00007261"/>
    </source>
</evidence>
<dbReference type="InterPro" id="IPR001431">
    <property type="entry name" value="Pept_M16_Zn_BS"/>
</dbReference>
<dbReference type="GO" id="GO:0046872">
    <property type="term" value="F:metal ion binding"/>
    <property type="evidence" value="ECO:0007669"/>
    <property type="project" value="InterPro"/>
</dbReference>
<comment type="similarity">
    <text evidence="2 3">Belongs to the peptidase M16 family.</text>
</comment>
<dbReference type="PANTHER" id="PTHR11851">
    <property type="entry name" value="METALLOPROTEASE"/>
    <property type="match status" value="1"/>
</dbReference>
<evidence type="ECO:0000256" key="3">
    <source>
        <dbReference type="RuleBase" id="RU004447"/>
    </source>
</evidence>
<organism evidence="6 7">
    <name type="scientific">Seleniivibrio woodruffii</name>
    <dbReference type="NCBI Taxonomy" id="1078050"/>
    <lineage>
        <taxon>Bacteria</taxon>
        <taxon>Pseudomonadati</taxon>
        <taxon>Deferribacterota</taxon>
        <taxon>Deferribacteres</taxon>
        <taxon>Deferribacterales</taxon>
        <taxon>Geovibrionaceae</taxon>
        <taxon>Seleniivibrio</taxon>
    </lineage>
</organism>
<dbReference type="GO" id="GO:0006508">
    <property type="term" value="P:proteolysis"/>
    <property type="evidence" value="ECO:0007669"/>
    <property type="project" value="InterPro"/>
</dbReference>
<evidence type="ECO:0000313" key="6">
    <source>
        <dbReference type="EMBL" id="TCK62504.1"/>
    </source>
</evidence>
<dbReference type="Gene3D" id="3.30.830.10">
    <property type="entry name" value="Metalloenzyme, LuxS/M16 peptidase-like"/>
    <property type="match status" value="2"/>
</dbReference>
<dbReference type="InterPro" id="IPR011249">
    <property type="entry name" value="Metalloenz_LuxS/M16"/>
</dbReference>
<proteinExistence type="inferred from homology"/>
<dbReference type="GO" id="GO:0004222">
    <property type="term" value="F:metalloendopeptidase activity"/>
    <property type="evidence" value="ECO:0007669"/>
    <property type="project" value="InterPro"/>
</dbReference>
<dbReference type="PANTHER" id="PTHR11851:SF49">
    <property type="entry name" value="MITOCHONDRIAL-PROCESSING PEPTIDASE SUBUNIT ALPHA"/>
    <property type="match status" value="1"/>
</dbReference>
<dbReference type="EMBL" id="SMGG01000003">
    <property type="protein sequence ID" value="TCK62504.1"/>
    <property type="molecule type" value="Genomic_DNA"/>
</dbReference>
<keyword evidence="7" id="KW-1185">Reference proteome</keyword>
<name>A0A4R1KD93_9BACT</name>
<dbReference type="InterPro" id="IPR007863">
    <property type="entry name" value="Peptidase_M16_C"/>
</dbReference>
<evidence type="ECO:0000259" key="4">
    <source>
        <dbReference type="Pfam" id="PF00675"/>
    </source>
</evidence>
<accession>A0A4R1KD93</accession>
<dbReference type="Pfam" id="PF05193">
    <property type="entry name" value="Peptidase_M16_C"/>
    <property type="match status" value="1"/>
</dbReference>
<dbReference type="InterPro" id="IPR050361">
    <property type="entry name" value="MPP/UQCRC_Complex"/>
</dbReference>